<accession>A0A4U5NH65</accession>
<reference evidence="3 4" key="1">
    <citation type="journal article" date="2015" name="Genome Biol.">
        <title>Comparative genomics of Steinernema reveals deeply conserved gene regulatory networks.</title>
        <authorList>
            <person name="Dillman A.R."/>
            <person name="Macchietto M."/>
            <person name="Porter C.F."/>
            <person name="Rogers A."/>
            <person name="Williams B."/>
            <person name="Antoshechkin I."/>
            <person name="Lee M.M."/>
            <person name="Goodwin Z."/>
            <person name="Lu X."/>
            <person name="Lewis E.E."/>
            <person name="Goodrich-Blair H."/>
            <person name="Stock S.P."/>
            <person name="Adams B.J."/>
            <person name="Sternberg P.W."/>
            <person name="Mortazavi A."/>
        </authorList>
    </citation>
    <scope>NUCLEOTIDE SEQUENCE [LARGE SCALE GENOMIC DNA]</scope>
    <source>
        <strain evidence="3 4">ALL</strain>
    </source>
</reference>
<keyword evidence="2" id="KW-1133">Transmembrane helix</keyword>
<feature type="region of interest" description="Disordered" evidence="1">
    <location>
        <begin position="498"/>
        <end position="633"/>
    </location>
</feature>
<gene>
    <name evidence="3" type="ORF">L596_015899</name>
</gene>
<name>A0A4U5NH65_STECR</name>
<keyword evidence="2" id="KW-0812">Transmembrane</keyword>
<evidence type="ECO:0000256" key="1">
    <source>
        <dbReference type="SAM" id="MobiDB-lite"/>
    </source>
</evidence>
<feature type="region of interest" description="Disordered" evidence="1">
    <location>
        <begin position="435"/>
        <end position="458"/>
    </location>
</feature>
<comment type="caution">
    <text evidence="3">The sequence shown here is derived from an EMBL/GenBank/DDBJ whole genome shotgun (WGS) entry which is preliminary data.</text>
</comment>
<feature type="compositionally biased region" description="Basic and acidic residues" evidence="1">
    <location>
        <begin position="615"/>
        <end position="633"/>
    </location>
</feature>
<feature type="transmembrane region" description="Helical" evidence="2">
    <location>
        <begin position="403"/>
        <end position="429"/>
    </location>
</feature>
<protein>
    <submittedName>
        <fullName evidence="3">Uncharacterized protein</fullName>
    </submittedName>
</protein>
<reference evidence="3 4" key="2">
    <citation type="journal article" date="2019" name="G3 (Bethesda)">
        <title>Hybrid Assembly of the Genome of the Entomopathogenic Nematode Steinernema carpocapsae Identifies the X-Chromosome.</title>
        <authorList>
            <person name="Serra L."/>
            <person name="Macchietto M."/>
            <person name="Macias-Munoz A."/>
            <person name="McGill C.J."/>
            <person name="Rodriguez I.M."/>
            <person name="Rodriguez B."/>
            <person name="Murad R."/>
            <person name="Mortazavi A."/>
        </authorList>
    </citation>
    <scope>NUCLEOTIDE SEQUENCE [LARGE SCALE GENOMIC DNA]</scope>
    <source>
        <strain evidence="3 4">ALL</strain>
    </source>
</reference>
<feature type="compositionally biased region" description="Basic and acidic residues" evidence="1">
    <location>
        <begin position="534"/>
        <end position="564"/>
    </location>
</feature>
<dbReference type="OrthoDB" id="10680357at2759"/>
<evidence type="ECO:0000313" key="4">
    <source>
        <dbReference type="Proteomes" id="UP000298663"/>
    </source>
</evidence>
<dbReference type="EMBL" id="AZBU02000004">
    <property type="protein sequence ID" value="TKR82126.1"/>
    <property type="molecule type" value="Genomic_DNA"/>
</dbReference>
<evidence type="ECO:0000256" key="2">
    <source>
        <dbReference type="SAM" id="Phobius"/>
    </source>
</evidence>
<organism evidence="3 4">
    <name type="scientific">Steinernema carpocapsae</name>
    <name type="common">Entomopathogenic nematode</name>
    <dbReference type="NCBI Taxonomy" id="34508"/>
    <lineage>
        <taxon>Eukaryota</taxon>
        <taxon>Metazoa</taxon>
        <taxon>Ecdysozoa</taxon>
        <taxon>Nematoda</taxon>
        <taxon>Chromadorea</taxon>
        <taxon>Rhabditida</taxon>
        <taxon>Tylenchina</taxon>
        <taxon>Panagrolaimomorpha</taxon>
        <taxon>Strongyloidoidea</taxon>
        <taxon>Steinernematidae</taxon>
        <taxon>Steinernema</taxon>
    </lineage>
</organism>
<keyword evidence="4" id="KW-1185">Reference proteome</keyword>
<evidence type="ECO:0000313" key="3">
    <source>
        <dbReference type="EMBL" id="TKR82126.1"/>
    </source>
</evidence>
<feature type="compositionally biased region" description="Basic and acidic residues" evidence="1">
    <location>
        <begin position="575"/>
        <end position="596"/>
    </location>
</feature>
<dbReference type="AlphaFoldDB" id="A0A4U5NH65"/>
<proteinExistence type="predicted"/>
<feature type="compositionally biased region" description="Low complexity" evidence="1">
    <location>
        <begin position="510"/>
        <end position="521"/>
    </location>
</feature>
<feature type="transmembrane region" description="Helical" evidence="2">
    <location>
        <begin position="78"/>
        <end position="98"/>
    </location>
</feature>
<sequence>MSCTLTYERKDCLQQTSPVTCVSSTRLRGREAGGEGTHSSISPSQLLAGCTFLVALFPSLTIGSSSDSDLRRLIGMPSVRFFGIVAAFFLLLPVISAAPPTIGAKATTKSTTKSSKPVQKAGDDIKWYNFIPDVANINDQPKGPTGHHVTVKPLYFSCGIVSIDEVIAENAMDATKCPGDEARAHRLDDERAVYVVFNGGVGQTGSLSYTVYNVTKLLNGPEKSIYGKEVLLTGPSISITCAFEKHYVHDGKLYVMDKYYDLSTGKIGSTKDVCKKKAMVRDPMKENEVLYVLGEHYDPKQYELVMAENRHFVFATKSPFTKQRSYWYSNTDNWIGPPRIMPGWKNKKGQLLSRLVHVTPGNMPTLAPLFWFTSHNYATKTDNAYGSNEKPIIRCDESIFHRLGPFIAIVVVALVLTFVLIFVFAWLVFRDSPGEGQNPAQGRQRRVPHQVDAEGGGRRLLVRRRRDLRCPAERWTLAGQDPHVSGCSFESKEVTADSDDESVTLDKKTSTGATTLSTTKTKTTKESKKSKKESKKESKKTSKKESKKDSKKASKDESKKESKKTSKATKGSQDPTKEPSDAKKTKQTESKKESKKNTKQSTEVNTGVTMGSADKQSKDMKDTKEISKTLKDY</sequence>
<dbReference type="Proteomes" id="UP000298663">
    <property type="component" value="Unassembled WGS sequence"/>
</dbReference>
<keyword evidence="2" id="KW-0472">Membrane</keyword>